<proteinExistence type="predicted"/>
<dbReference type="SUPFAM" id="SSF53756">
    <property type="entry name" value="UDP-Glycosyltransferase/glycogen phosphorylase"/>
    <property type="match status" value="1"/>
</dbReference>
<dbReference type="EMBL" id="DWUP01000142">
    <property type="protein sequence ID" value="HJD53293.1"/>
    <property type="molecule type" value="Genomic_DNA"/>
</dbReference>
<protein>
    <recommendedName>
        <fullName evidence="3">Glycosyltransferase</fullName>
    </recommendedName>
</protein>
<dbReference type="AlphaFoldDB" id="A0A9D2UIX9"/>
<gene>
    <name evidence="1" type="ORF">IAA93_06175</name>
</gene>
<comment type="caution">
    <text evidence="1">The sequence shown here is derived from an EMBL/GenBank/DDBJ whole genome shotgun (WGS) entry which is preliminary data.</text>
</comment>
<accession>A0A9D2UIX9</accession>
<evidence type="ECO:0000313" key="1">
    <source>
        <dbReference type="EMBL" id="HJD53293.1"/>
    </source>
</evidence>
<sequence length="68" mass="7812">VTDGYDGFVIDKDARTLIACLDRLRDDAGLRRRMSANARRTFNENFTSRRFGQRVAQVIVSQHRANGR</sequence>
<organism evidence="1 2">
    <name type="scientific">Candidatus Avibacteroides avistercoris</name>
    <dbReference type="NCBI Taxonomy" id="2840690"/>
    <lineage>
        <taxon>Bacteria</taxon>
        <taxon>Pseudomonadati</taxon>
        <taxon>Bacteroidota</taxon>
        <taxon>Bacteroidia</taxon>
        <taxon>Bacteroidales</taxon>
        <taxon>Bacteroidaceae</taxon>
        <taxon>Bacteroidaceae incertae sedis</taxon>
        <taxon>Candidatus Avibacteroides</taxon>
    </lineage>
</organism>
<dbReference type="Proteomes" id="UP000787625">
    <property type="component" value="Unassembled WGS sequence"/>
</dbReference>
<feature type="non-terminal residue" evidence="1">
    <location>
        <position position="1"/>
    </location>
</feature>
<name>A0A9D2UIX9_9BACT</name>
<reference evidence="1" key="1">
    <citation type="journal article" date="2021" name="PeerJ">
        <title>Extensive microbial diversity within the chicken gut microbiome revealed by metagenomics and culture.</title>
        <authorList>
            <person name="Gilroy R."/>
            <person name="Ravi A."/>
            <person name="Getino M."/>
            <person name="Pursley I."/>
            <person name="Horton D.L."/>
            <person name="Alikhan N.F."/>
            <person name="Baker D."/>
            <person name="Gharbi K."/>
            <person name="Hall N."/>
            <person name="Watson M."/>
            <person name="Adriaenssens E.M."/>
            <person name="Foster-Nyarko E."/>
            <person name="Jarju S."/>
            <person name="Secka A."/>
            <person name="Antonio M."/>
            <person name="Oren A."/>
            <person name="Chaudhuri R.R."/>
            <person name="La Ragione R."/>
            <person name="Hildebrand F."/>
            <person name="Pallen M.J."/>
        </authorList>
    </citation>
    <scope>NUCLEOTIDE SEQUENCE</scope>
    <source>
        <strain evidence="1">MalCec1-1739</strain>
    </source>
</reference>
<evidence type="ECO:0000313" key="2">
    <source>
        <dbReference type="Proteomes" id="UP000787625"/>
    </source>
</evidence>
<reference evidence="1" key="2">
    <citation type="submission" date="2021-04" db="EMBL/GenBank/DDBJ databases">
        <authorList>
            <person name="Gilroy R."/>
        </authorList>
    </citation>
    <scope>NUCLEOTIDE SEQUENCE</scope>
    <source>
        <strain evidence="1">MalCec1-1739</strain>
    </source>
</reference>
<evidence type="ECO:0008006" key="3">
    <source>
        <dbReference type="Google" id="ProtNLM"/>
    </source>
</evidence>
<dbReference type="Gene3D" id="3.40.50.2000">
    <property type="entry name" value="Glycogen Phosphorylase B"/>
    <property type="match status" value="2"/>
</dbReference>